<feature type="transmembrane region" description="Helical" evidence="7">
    <location>
        <begin position="186"/>
        <end position="207"/>
    </location>
</feature>
<evidence type="ECO:0000256" key="3">
    <source>
        <dbReference type="ARBA" id="ARBA00022679"/>
    </source>
</evidence>
<evidence type="ECO:0000313" key="9">
    <source>
        <dbReference type="Proteomes" id="UP000305778"/>
    </source>
</evidence>
<comment type="caution">
    <text evidence="8">The sequence shown here is derived from an EMBL/GenBank/DDBJ whole genome shotgun (WGS) entry which is preliminary data.</text>
</comment>
<accession>A0A4V5MYK6</accession>
<dbReference type="EMBL" id="SUMC01000052">
    <property type="protein sequence ID" value="TKA04519.1"/>
    <property type="molecule type" value="Genomic_DNA"/>
</dbReference>
<feature type="transmembrane region" description="Helical" evidence="7">
    <location>
        <begin position="236"/>
        <end position="256"/>
    </location>
</feature>
<comment type="similarity">
    <text evidence="2">Belongs to the UbiA prenyltransferase family.</text>
</comment>
<dbReference type="EC" id="2.5.1.115" evidence="8"/>
<name>A0A4V5MYK6_9ACTN</name>
<comment type="subcellular location">
    <subcellularLocation>
        <location evidence="1">Membrane</location>
        <topology evidence="1">Multi-pass membrane protein</topology>
    </subcellularLocation>
</comment>
<dbReference type="AlphaFoldDB" id="A0A4V5MYK6"/>
<organism evidence="8 9">
    <name type="scientific">Actinacidiphila oryziradicis</name>
    <dbReference type="NCBI Taxonomy" id="2571141"/>
    <lineage>
        <taxon>Bacteria</taxon>
        <taxon>Bacillati</taxon>
        <taxon>Actinomycetota</taxon>
        <taxon>Actinomycetes</taxon>
        <taxon>Kitasatosporales</taxon>
        <taxon>Streptomycetaceae</taxon>
        <taxon>Actinacidiphila</taxon>
    </lineage>
</organism>
<dbReference type="GO" id="GO:0010176">
    <property type="term" value="F:homogentisate phytyltransferase activity"/>
    <property type="evidence" value="ECO:0007669"/>
    <property type="project" value="UniProtKB-EC"/>
</dbReference>
<keyword evidence="4 7" id="KW-0812">Transmembrane</keyword>
<evidence type="ECO:0000256" key="5">
    <source>
        <dbReference type="ARBA" id="ARBA00022989"/>
    </source>
</evidence>
<dbReference type="PANTHER" id="PTHR43009:SF7">
    <property type="entry name" value="HOMOGENTISATE GERANYLGERANYLTRANSFERASE, CHLOROPLASTIC"/>
    <property type="match status" value="1"/>
</dbReference>
<proteinExistence type="inferred from homology"/>
<feature type="transmembrane region" description="Helical" evidence="7">
    <location>
        <begin position="60"/>
        <end position="82"/>
    </location>
</feature>
<dbReference type="InterPro" id="IPR044878">
    <property type="entry name" value="UbiA_sf"/>
</dbReference>
<feature type="transmembrane region" description="Helical" evidence="7">
    <location>
        <begin position="294"/>
        <end position="314"/>
    </location>
</feature>
<dbReference type="RefSeq" id="WP_136728352.1">
    <property type="nucleotide sequence ID" value="NZ_SUMC01000052.1"/>
</dbReference>
<feature type="transmembrane region" description="Helical" evidence="7">
    <location>
        <begin position="156"/>
        <end position="180"/>
    </location>
</feature>
<dbReference type="OrthoDB" id="4528743at2"/>
<dbReference type="Proteomes" id="UP000305778">
    <property type="component" value="Unassembled WGS sequence"/>
</dbReference>
<evidence type="ECO:0000256" key="6">
    <source>
        <dbReference type="ARBA" id="ARBA00023136"/>
    </source>
</evidence>
<reference evidence="8 9" key="1">
    <citation type="submission" date="2019-04" db="EMBL/GenBank/DDBJ databases">
        <title>Streptomyces oryziradicis sp. nov., a novel actinomycete isolated from rhizosphere soil of rice (Oryza sativa L.).</title>
        <authorList>
            <person name="Li C."/>
        </authorList>
    </citation>
    <scope>NUCLEOTIDE SEQUENCE [LARGE SCALE GENOMIC DNA]</scope>
    <source>
        <strain evidence="8 9">NEAU-C40</strain>
    </source>
</reference>
<feature type="transmembrane region" description="Helical" evidence="7">
    <location>
        <begin position="127"/>
        <end position="144"/>
    </location>
</feature>
<evidence type="ECO:0000313" key="8">
    <source>
        <dbReference type="EMBL" id="TKA04519.1"/>
    </source>
</evidence>
<dbReference type="NCBIfam" id="NF009525">
    <property type="entry name" value="PRK12887.1"/>
    <property type="match status" value="1"/>
</dbReference>
<dbReference type="Pfam" id="PF01040">
    <property type="entry name" value="UbiA"/>
    <property type="match status" value="1"/>
</dbReference>
<dbReference type="Gene3D" id="1.10.357.140">
    <property type="entry name" value="UbiA prenyltransferase"/>
    <property type="match status" value="1"/>
</dbReference>
<keyword evidence="3 8" id="KW-0808">Transferase</keyword>
<feature type="transmembrane region" description="Helical" evidence="7">
    <location>
        <begin position="262"/>
        <end position="282"/>
    </location>
</feature>
<protein>
    <submittedName>
        <fullName evidence="8">Homogentisate phytyltransferase</fullName>
        <ecNumber evidence="8">2.5.1.115</ecNumber>
    </submittedName>
</protein>
<sequence length="315" mass="33841">MNRRSFVTPDSSSVTADAPPATLRAWWEFTRPHTIIGTSLAVCVLYLLAAHSAGRQSWPVLATALFASLAVNLYIVGLNQLTDIEIDQINKPYLPLAAGSMRYRTAVLIVTVSGTLALVASALQGPYLFATIATIFVIGTCYSLPPVRLKRFPSYAASSIIIARAIVGNIGIQLTFSAALTGHPRLPGSLVLFVLFMIGFVVVIALMKDIPDVAGDRTNDISTIAIRLGPARTLTLCRIILTLCYLGAPAAVWLGVGGVNPAVFTACHAAALLALWIVGVRVDGTDQRAVKRYYMLIWKLFYLEFAAFLAACLVS</sequence>
<gene>
    <name evidence="8" type="ORF">FCI23_35810</name>
</gene>
<evidence type="ECO:0000256" key="1">
    <source>
        <dbReference type="ARBA" id="ARBA00004141"/>
    </source>
</evidence>
<keyword evidence="9" id="KW-1185">Reference proteome</keyword>
<feature type="transmembrane region" description="Helical" evidence="7">
    <location>
        <begin position="103"/>
        <end position="121"/>
    </location>
</feature>
<evidence type="ECO:0000256" key="4">
    <source>
        <dbReference type="ARBA" id="ARBA00022692"/>
    </source>
</evidence>
<evidence type="ECO:0000256" key="2">
    <source>
        <dbReference type="ARBA" id="ARBA00005985"/>
    </source>
</evidence>
<dbReference type="InterPro" id="IPR000537">
    <property type="entry name" value="UbiA_prenyltransferase"/>
</dbReference>
<keyword evidence="5 7" id="KW-1133">Transmembrane helix</keyword>
<keyword evidence="6 7" id="KW-0472">Membrane</keyword>
<feature type="transmembrane region" description="Helical" evidence="7">
    <location>
        <begin position="34"/>
        <end position="54"/>
    </location>
</feature>
<dbReference type="PANTHER" id="PTHR43009">
    <property type="entry name" value="HOMOGENTISATE SOLANESYLTRANSFERASE, CHLOROPLASTIC"/>
    <property type="match status" value="1"/>
</dbReference>
<dbReference type="GO" id="GO:0016020">
    <property type="term" value="C:membrane"/>
    <property type="evidence" value="ECO:0007669"/>
    <property type="project" value="UniProtKB-SubCell"/>
</dbReference>
<evidence type="ECO:0000256" key="7">
    <source>
        <dbReference type="SAM" id="Phobius"/>
    </source>
</evidence>